<protein>
    <submittedName>
        <fullName evidence="1">DUF1572 family protein</fullName>
    </submittedName>
</protein>
<organism evidence="1 2">
    <name type="scientific">Paenibacillus oceani</name>
    <dbReference type="NCBI Taxonomy" id="2772510"/>
    <lineage>
        <taxon>Bacteria</taxon>
        <taxon>Bacillati</taxon>
        <taxon>Bacillota</taxon>
        <taxon>Bacilli</taxon>
        <taxon>Bacillales</taxon>
        <taxon>Paenibacillaceae</taxon>
        <taxon>Paenibacillus</taxon>
    </lineage>
</organism>
<proteinExistence type="predicted"/>
<dbReference type="EMBL" id="JACXJA010000032">
    <property type="protein sequence ID" value="MBD2864692.1"/>
    <property type="molecule type" value="Genomic_DNA"/>
</dbReference>
<reference evidence="1" key="1">
    <citation type="submission" date="2020-09" db="EMBL/GenBank/DDBJ databases">
        <title>A novel bacterium of genus Paenibacillus, isolated from South China Sea.</title>
        <authorList>
            <person name="Huang H."/>
            <person name="Mo K."/>
            <person name="Hu Y."/>
        </authorList>
    </citation>
    <scope>NUCLEOTIDE SEQUENCE</scope>
    <source>
        <strain evidence="1">IB182363</strain>
    </source>
</reference>
<dbReference type="Pfam" id="PF04978">
    <property type="entry name" value="MST"/>
    <property type="match status" value="1"/>
</dbReference>
<dbReference type="InterPro" id="IPR034660">
    <property type="entry name" value="DinB/YfiT-like"/>
</dbReference>
<dbReference type="Gene3D" id="1.20.120.450">
    <property type="entry name" value="dinb family like domain"/>
    <property type="match status" value="1"/>
</dbReference>
<keyword evidence="2" id="KW-1185">Reference proteome</keyword>
<evidence type="ECO:0000313" key="1">
    <source>
        <dbReference type="EMBL" id="MBD2864692.1"/>
    </source>
</evidence>
<dbReference type="AlphaFoldDB" id="A0A927H1Y4"/>
<gene>
    <name evidence="1" type="ORF">IDH45_22175</name>
</gene>
<dbReference type="SUPFAM" id="SSF109854">
    <property type="entry name" value="DinB/YfiT-like putative metalloenzymes"/>
    <property type="match status" value="1"/>
</dbReference>
<accession>A0A927H1Y4</accession>
<dbReference type="Proteomes" id="UP000639396">
    <property type="component" value="Unassembled WGS sequence"/>
</dbReference>
<name>A0A927H1Y4_9BACL</name>
<dbReference type="InterPro" id="IPR007061">
    <property type="entry name" value="MST-like"/>
</dbReference>
<comment type="caution">
    <text evidence="1">The sequence shown here is derived from an EMBL/GenBank/DDBJ whole genome shotgun (WGS) entry which is preliminary data.</text>
</comment>
<dbReference type="RefSeq" id="WP_190930319.1">
    <property type="nucleotide sequence ID" value="NZ_JACXJA010000032.1"/>
</dbReference>
<evidence type="ECO:0000313" key="2">
    <source>
        <dbReference type="Proteomes" id="UP000639396"/>
    </source>
</evidence>
<sequence length="176" mass="20085">MKINQIVLNEMNKQLTRIEACLNLLSEEQIWHRLKPNMNSIGNLCMHLAGNEYQHFVSGVGKAAFHRTRSAEFSINDGLSGEKLIKLLKDVRQQSSGILENMTASDLDTSITIHFSIEDWNKMVVRPHVETESNYSRDLETMLVQVCEHYSYHAGQIVILTKLLIDAKDNLTGTYH</sequence>